<evidence type="ECO:0000313" key="1">
    <source>
        <dbReference type="EMBL" id="KUL00704.1"/>
    </source>
</evidence>
<organism evidence="1 2">
    <name type="scientific">Methanoculleus marisnigri</name>
    <dbReference type="NCBI Taxonomy" id="2198"/>
    <lineage>
        <taxon>Archaea</taxon>
        <taxon>Methanobacteriati</taxon>
        <taxon>Methanobacteriota</taxon>
        <taxon>Stenosarchaea group</taxon>
        <taxon>Methanomicrobia</taxon>
        <taxon>Methanomicrobiales</taxon>
        <taxon>Methanomicrobiaceae</taxon>
        <taxon>Methanoculleus</taxon>
    </lineage>
</organism>
<dbReference type="SUPFAM" id="SSF54786">
    <property type="entry name" value="YcfA/nrd intein domain"/>
    <property type="match status" value="1"/>
</dbReference>
<comment type="caution">
    <text evidence="1">The sequence shown here is derived from an EMBL/GenBank/DDBJ whole genome shotgun (WGS) entry which is preliminary data.</text>
</comment>
<dbReference type="PATRIC" id="fig|2198.3.peg.1191"/>
<dbReference type="EMBL" id="LGHE01000149">
    <property type="protein sequence ID" value="KUL00704.1"/>
    <property type="molecule type" value="Genomic_DNA"/>
</dbReference>
<dbReference type="InterPro" id="IPR038570">
    <property type="entry name" value="HicA_sf"/>
</dbReference>
<gene>
    <name evidence="1" type="ORF">XE10_1304</name>
</gene>
<dbReference type="Proteomes" id="UP000054598">
    <property type="component" value="Unassembled WGS sequence"/>
</dbReference>
<dbReference type="AlphaFoldDB" id="A0A101ISS2"/>
<name>A0A101ISS2_9EURY</name>
<evidence type="ECO:0000313" key="2">
    <source>
        <dbReference type="Proteomes" id="UP000054598"/>
    </source>
</evidence>
<accession>A0A101ISS2</accession>
<dbReference type="Gene3D" id="3.30.920.30">
    <property type="entry name" value="Hypothetical protein"/>
    <property type="match status" value="1"/>
</dbReference>
<sequence>RHPFMVKGDLVLTIPNPHRPEISVDLLVRILRQAGISREEWNRLAR</sequence>
<proteinExistence type="predicted"/>
<protein>
    <submittedName>
        <fullName evidence="1">YcfA family protein</fullName>
    </submittedName>
</protein>
<reference evidence="2" key="1">
    <citation type="journal article" date="2015" name="MBio">
        <title>Genome-Resolved Metagenomic Analysis Reveals Roles for Candidate Phyla and Other Microbial Community Members in Biogeochemical Transformations in Oil Reservoirs.</title>
        <authorList>
            <person name="Hu P."/>
            <person name="Tom L."/>
            <person name="Singh A."/>
            <person name="Thomas B.C."/>
            <person name="Baker B.J."/>
            <person name="Piceno Y.M."/>
            <person name="Andersen G.L."/>
            <person name="Banfield J.F."/>
        </authorList>
    </citation>
    <scope>NUCLEOTIDE SEQUENCE [LARGE SCALE GENOMIC DNA]</scope>
</reference>
<feature type="non-terminal residue" evidence="1">
    <location>
        <position position="1"/>
    </location>
</feature>